<dbReference type="Proteomes" id="UP001165041">
    <property type="component" value="Unassembled WGS sequence"/>
</dbReference>
<evidence type="ECO:0000313" key="3">
    <source>
        <dbReference type="EMBL" id="GLW71564.1"/>
    </source>
</evidence>
<dbReference type="GO" id="GO:0016491">
    <property type="term" value="F:oxidoreductase activity"/>
    <property type="evidence" value="ECO:0007669"/>
    <property type="project" value="UniProtKB-KW"/>
</dbReference>
<dbReference type="PANTHER" id="PTHR45024:SF2">
    <property type="entry name" value="SCP2 DOMAIN-CONTAINING PROTEIN"/>
    <property type="match status" value="1"/>
</dbReference>
<reference evidence="3" key="1">
    <citation type="submission" date="2023-02" db="EMBL/GenBank/DDBJ databases">
        <title>Kitasatospora phosalacinea NBRC 14627.</title>
        <authorList>
            <person name="Ichikawa N."/>
            <person name="Sato H."/>
            <person name="Tonouchi N."/>
        </authorList>
    </citation>
    <scope>NUCLEOTIDE SEQUENCE</scope>
    <source>
        <strain evidence="3">NBRC 14627</strain>
    </source>
</reference>
<dbReference type="Gene3D" id="3.40.50.720">
    <property type="entry name" value="NAD(P)-binding Rossmann-like Domain"/>
    <property type="match status" value="1"/>
</dbReference>
<dbReference type="EMBL" id="BSSA01000012">
    <property type="protein sequence ID" value="GLW71564.1"/>
    <property type="molecule type" value="Genomic_DNA"/>
</dbReference>
<organism evidence="3 4">
    <name type="scientific">Kitasatospora phosalacinea</name>
    <dbReference type="NCBI Taxonomy" id="2065"/>
    <lineage>
        <taxon>Bacteria</taxon>
        <taxon>Bacillati</taxon>
        <taxon>Actinomycetota</taxon>
        <taxon>Actinomycetes</taxon>
        <taxon>Kitasatosporales</taxon>
        <taxon>Streptomycetaceae</taxon>
        <taxon>Kitasatospora</taxon>
    </lineage>
</organism>
<dbReference type="InterPro" id="IPR051687">
    <property type="entry name" value="Peroxisomal_Beta-Oxidation"/>
</dbReference>
<name>A0A9W6Q890_9ACTN</name>
<evidence type="ECO:0000313" key="4">
    <source>
        <dbReference type="Proteomes" id="UP001165041"/>
    </source>
</evidence>
<accession>A0A9W6Q890</accession>
<keyword evidence="2" id="KW-0560">Oxidoreductase</keyword>
<dbReference type="SUPFAM" id="SSF51735">
    <property type="entry name" value="NAD(P)-binding Rossmann-fold domains"/>
    <property type="match status" value="1"/>
</dbReference>
<evidence type="ECO:0000256" key="1">
    <source>
        <dbReference type="ARBA" id="ARBA00006484"/>
    </source>
</evidence>
<comment type="similarity">
    <text evidence="1">Belongs to the short-chain dehydrogenases/reductases (SDR) family.</text>
</comment>
<dbReference type="AlphaFoldDB" id="A0A9W6Q890"/>
<protein>
    <submittedName>
        <fullName evidence="3">Uncharacterized protein</fullName>
    </submittedName>
</protein>
<dbReference type="PANTHER" id="PTHR45024">
    <property type="entry name" value="DEHYDROGENASES, SHORT CHAIN"/>
    <property type="match status" value="1"/>
</dbReference>
<comment type="caution">
    <text evidence="3">The sequence shown here is derived from an EMBL/GenBank/DDBJ whole genome shotgun (WGS) entry which is preliminary data.</text>
</comment>
<sequence>MDAFGRIDVLVTDAGILHDRVLWKMTDEERDAVVTTHLRGTFT</sequence>
<dbReference type="InterPro" id="IPR036291">
    <property type="entry name" value="NAD(P)-bd_dom_sf"/>
</dbReference>
<evidence type="ECO:0000256" key="2">
    <source>
        <dbReference type="ARBA" id="ARBA00023002"/>
    </source>
</evidence>
<gene>
    <name evidence="3" type="ORF">Kpho02_38630</name>
</gene>
<proteinExistence type="inferred from homology"/>